<dbReference type="EMBL" id="ACIL03000013">
    <property type="protein sequence ID" value="ESL02771.1"/>
    <property type="molecule type" value="Genomic_DNA"/>
</dbReference>
<name>V2Y4Z3_9FIRM</name>
<keyword evidence="1" id="KW-0472">Membrane</keyword>
<comment type="caution">
    <text evidence="2">The sequence shown here is derived from an EMBL/GenBank/DDBJ whole genome shotgun (WGS) entry which is preliminary data.</text>
</comment>
<sequence length="202" mass="23639">MLIFWHKVAFSSHLCYYVLNLWRLQERGKIMWRKKLFVIIFILLVFVMMGMYFYPRDINISKGEKKTFVVFSNSGLKFEDDKVEPIVESKTYELPKNNEVVNNILKNIKLYPTLKGLFEKGAYLFEDIDYTINIYIFDMPSGKSTGKILNLTINSAGYVIYSNNDIDVIMSLGFDKKNKADKLKKELEEIIKNEGIKVKSIE</sequence>
<reference evidence="2 3" key="1">
    <citation type="submission" date="2013-06" db="EMBL/GenBank/DDBJ databases">
        <authorList>
            <person name="Weinstock G."/>
            <person name="Sodergren E."/>
            <person name="Clifton S."/>
            <person name="Fulton L."/>
            <person name="Fulton B."/>
            <person name="Courtney L."/>
            <person name="Fronick C."/>
            <person name="Harrison M."/>
            <person name="Strong C."/>
            <person name="Farmer C."/>
            <person name="Delahaunty K."/>
            <person name="Markovic C."/>
            <person name="Hall O."/>
            <person name="Minx P."/>
            <person name="Tomlinson C."/>
            <person name="Mitreva M."/>
            <person name="Nelson J."/>
            <person name="Hou S."/>
            <person name="Wollam A."/>
            <person name="Pepin K.H."/>
            <person name="Johnson M."/>
            <person name="Bhonagiri V."/>
            <person name="Nash W.E."/>
            <person name="Warren W."/>
            <person name="Chinwalla A."/>
            <person name="Mardis E.R."/>
            <person name="Wilson R.K."/>
        </authorList>
    </citation>
    <scope>NUCLEOTIDE SEQUENCE [LARGE SCALE GENOMIC DNA]</scope>
    <source>
        <strain evidence="2 3">ATCC 51271</strain>
    </source>
</reference>
<evidence type="ECO:0000313" key="3">
    <source>
        <dbReference type="Proteomes" id="UP000018227"/>
    </source>
</evidence>
<protein>
    <recommendedName>
        <fullName evidence="4">DUF4825 domain-containing protein</fullName>
    </recommendedName>
</protein>
<dbReference type="STRING" id="592026.GCWU0000282_001641"/>
<proteinExistence type="predicted"/>
<organism evidence="2 3">
    <name type="scientific">Catonella morbi ATCC 51271</name>
    <dbReference type="NCBI Taxonomy" id="592026"/>
    <lineage>
        <taxon>Bacteria</taxon>
        <taxon>Bacillati</taxon>
        <taxon>Bacillota</taxon>
        <taxon>Clostridia</taxon>
        <taxon>Lachnospirales</taxon>
        <taxon>Lachnospiraceae</taxon>
        <taxon>Catonella</taxon>
    </lineage>
</organism>
<keyword evidence="1" id="KW-0812">Transmembrane</keyword>
<accession>V2Y4Z3</accession>
<evidence type="ECO:0000313" key="2">
    <source>
        <dbReference type="EMBL" id="ESL02771.1"/>
    </source>
</evidence>
<keyword evidence="1" id="KW-1133">Transmembrane helix</keyword>
<evidence type="ECO:0008006" key="4">
    <source>
        <dbReference type="Google" id="ProtNLM"/>
    </source>
</evidence>
<evidence type="ECO:0000256" key="1">
    <source>
        <dbReference type="SAM" id="Phobius"/>
    </source>
</evidence>
<feature type="transmembrane region" description="Helical" evidence="1">
    <location>
        <begin position="36"/>
        <end position="54"/>
    </location>
</feature>
<keyword evidence="3" id="KW-1185">Reference proteome</keyword>
<dbReference type="HOGENOM" id="CLU_1438701_0_0_9"/>
<dbReference type="AlphaFoldDB" id="V2Y4Z3"/>
<gene>
    <name evidence="2" type="ORF">GCWU0000282_001641</name>
</gene>
<dbReference type="Proteomes" id="UP000018227">
    <property type="component" value="Unassembled WGS sequence"/>
</dbReference>